<keyword evidence="2" id="KW-1185">Reference proteome</keyword>
<dbReference type="OrthoDB" id="6337587at2759"/>
<proteinExistence type="predicted"/>
<dbReference type="Proteomes" id="UP000270094">
    <property type="component" value="Unassembled WGS sequence"/>
</dbReference>
<organism evidence="1 2">
    <name type="scientific">Strongylus vulgaris</name>
    <name type="common">Blood worm</name>
    <dbReference type="NCBI Taxonomy" id="40348"/>
    <lineage>
        <taxon>Eukaryota</taxon>
        <taxon>Metazoa</taxon>
        <taxon>Ecdysozoa</taxon>
        <taxon>Nematoda</taxon>
        <taxon>Chromadorea</taxon>
        <taxon>Rhabditida</taxon>
        <taxon>Rhabditina</taxon>
        <taxon>Rhabditomorpha</taxon>
        <taxon>Strongyloidea</taxon>
        <taxon>Strongylidae</taxon>
        <taxon>Strongylus</taxon>
    </lineage>
</organism>
<name>A0A3P7IYZ0_STRVU</name>
<evidence type="ECO:0000313" key="1">
    <source>
        <dbReference type="EMBL" id="VDM70904.1"/>
    </source>
</evidence>
<reference evidence="1 2" key="1">
    <citation type="submission" date="2018-11" db="EMBL/GenBank/DDBJ databases">
        <authorList>
            <consortium name="Pathogen Informatics"/>
        </authorList>
    </citation>
    <scope>NUCLEOTIDE SEQUENCE [LARGE SCALE GENOMIC DNA]</scope>
</reference>
<protein>
    <submittedName>
        <fullName evidence="1">Uncharacterized protein</fullName>
    </submittedName>
</protein>
<evidence type="ECO:0000313" key="2">
    <source>
        <dbReference type="Proteomes" id="UP000270094"/>
    </source>
</evidence>
<dbReference type="AlphaFoldDB" id="A0A3P7IYZ0"/>
<sequence length="123" mass="14002">MKTEASKCKAIKFDMKSAVGTTAIWVYSGSTVGGYLSGQNFTLSDVIETWIYQQGFPLLHVRKRSDGKVQVTQEIYRHEPGHKRSNVQWKIPLFLRDPVTLKPVVQWLVENSTGKKSELLLYS</sequence>
<dbReference type="EMBL" id="UYYB01018077">
    <property type="protein sequence ID" value="VDM70904.1"/>
    <property type="molecule type" value="Genomic_DNA"/>
</dbReference>
<accession>A0A3P7IYZ0</accession>
<gene>
    <name evidence="1" type="ORF">SVUK_LOCUS5902</name>
</gene>